<evidence type="ECO:0000256" key="2">
    <source>
        <dbReference type="SAM" id="SignalP"/>
    </source>
</evidence>
<accession>A0A8J3V033</accession>
<comment type="caution">
    <text evidence="4">The sequence shown here is derived from an EMBL/GenBank/DDBJ whole genome shotgun (WGS) entry which is preliminary data.</text>
</comment>
<sequence>MKRALGAILCVGSLAACGGQAASTPTTAPVANAQAEVSATPTPTPSPSPSPSSTAGKDCRVFAGVPSRASDGKVRAAGSRAGCVDKATFQVRVWKVQPGNDRMTKSGSKVIRNARVTIALPCANGLFYTTVSDHKGHTGTSKQVRVACPAPPASSGSAGGSTPSGGTSGGTSGSGGSSTGGSSGGSSSSGVGTAVEQEVVRLTNVERAKAGCRPLKANAKLRAAAFGHSADMSAKNYFDHDSKDGRTFVDRIKAAGYSFSAAAENIAKGYSSAAAVVDGWMNSSGHRANILNCTYTEIGVGYAKAGGPYWTQDFGKP</sequence>
<evidence type="ECO:0000259" key="3">
    <source>
        <dbReference type="Pfam" id="PF00188"/>
    </source>
</evidence>
<gene>
    <name evidence="4" type="ORF">Psi02_39740</name>
</gene>
<feature type="region of interest" description="Disordered" evidence="1">
    <location>
        <begin position="136"/>
        <end position="193"/>
    </location>
</feature>
<dbReference type="RefSeq" id="WP_203976181.1">
    <property type="nucleotide sequence ID" value="NZ_BAAAKY010000050.1"/>
</dbReference>
<name>A0A8J3V033_9ACTN</name>
<organism evidence="4 5">
    <name type="scientific">Planotetraspora silvatica</name>
    <dbReference type="NCBI Taxonomy" id="234614"/>
    <lineage>
        <taxon>Bacteria</taxon>
        <taxon>Bacillati</taxon>
        <taxon>Actinomycetota</taxon>
        <taxon>Actinomycetes</taxon>
        <taxon>Streptosporangiales</taxon>
        <taxon>Streptosporangiaceae</taxon>
        <taxon>Planotetraspora</taxon>
    </lineage>
</organism>
<feature type="domain" description="SCP" evidence="3">
    <location>
        <begin position="201"/>
        <end position="314"/>
    </location>
</feature>
<dbReference type="Proteomes" id="UP000644610">
    <property type="component" value="Unassembled WGS sequence"/>
</dbReference>
<dbReference type="InterPro" id="IPR035940">
    <property type="entry name" value="CAP_sf"/>
</dbReference>
<evidence type="ECO:0000313" key="5">
    <source>
        <dbReference type="Proteomes" id="UP000644610"/>
    </source>
</evidence>
<dbReference type="SUPFAM" id="SSF55797">
    <property type="entry name" value="PR-1-like"/>
    <property type="match status" value="1"/>
</dbReference>
<dbReference type="PANTHER" id="PTHR31157">
    <property type="entry name" value="SCP DOMAIN-CONTAINING PROTEIN"/>
    <property type="match status" value="1"/>
</dbReference>
<dbReference type="EMBL" id="BOOQ01000026">
    <property type="protein sequence ID" value="GII47550.1"/>
    <property type="molecule type" value="Genomic_DNA"/>
</dbReference>
<protein>
    <recommendedName>
        <fullName evidence="3">SCP domain-containing protein</fullName>
    </recommendedName>
</protein>
<dbReference type="Gene3D" id="3.40.33.10">
    <property type="entry name" value="CAP"/>
    <property type="match status" value="1"/>
</dbReference>
<evidence type="ECO:0000256" key="1">
    <source>
        <dbReference type="SAM" id="MobiDB-lite"/>
    </source>
</evidence>
<feature type="region of interest" description="Disordered" evidence="1">
    <location>
        <begin position="23"/>
        <end position="57"/>
    </location>
</feature>
<dbReference type="Pfam" id="PF00188">
    <property type="entry name" value="CAP"/>
    <property type="match status" value="1"/>
</dbReference>
<proteinExistence type="predicted"/>
<feature type="compositionally biased region" description="Gly residues" evidence="1">
    <location>
        <begin position="157"/>
        <end position="184"/>
    </location>
</feature>
<dbReference type="AlphaFoldDB" id="A0A8J3V033"/>
<dbReference type="CDD" id="cd05379">
    <property type="entry name" value="CAP_bacterial"/>
    <property type="match status" value="1"/>
</dbReference>
<reference evidence="4" key="1">
    <citation type="submission" date="2021-01" db="EMBL/GenBank/DDBJ databases">
        <title>Whole genome shotgun sequence of Planotetraspora silvatica NBRC 100141.</title>
        <authorList>
            <person name="Komaki H."/>
            <person name="Tamura T."/>
        </authorList>
    </citation>
    <scope>NUCLEOTIDE SEQUENCE</scope>
    <source>
        <strain evidence="4">NBRC 100141</strain>
    </source>
</reference>
<feature type="chain" id="PRO_5035213266" description="SCP domain-containing protein" evidence="2">
    <location>
        <begin position="22"/>
        <end position="317"/>
    </location>
</feature>
<evidence type="ECO:0000313" key="4">
    <source>
        <dbReference type="EMBL" id="GII47550.1"/>
    </source>
</evidence>
<keyword evidence="2" id="KW-0732">Signal</keyword>
<feature type="signal peptide" evidence="2">
    <location>
        <begin position="1"/>
        <end position="21"/>
    </location>
</feature>
<dbReference type="PANTHER" id="PTHR31157:SF1">
    <property type="entry name" value="SCP DOMAIN-CONTAINING PROTEIN"/>
    <property type="match status" value="1"/>
</dbReference>
<dbReference type="PROSITE" id="PS51257">
    <property type="entry name" value="PROKAR_LIPOPROTEIN"/>
    <property type="match status" value="1"/>
</dbReference>
<dbReference type="InterPro" id="IPR014044">
    <property type="entry name" value="CAP_dom"/>
</dbReference>
<keyword evidence="5" id="KW-1185">Reference proteome</keyword>